<gene>
    <name evidence="6" type="ORF">SAMN05444158_0645</name>
</gene>
<keyword evidence="7" id="KW-1185">Reference proteome</keyword>
<name>A0A1H1NIW0_9BRAD</name>
<dbReference type="Pfam" id="PF04828">
    <property type="entry name" value="GFA"/>
    <property type="match status" value="1"/>
</dbReference>
<dbReference type="InterPro" id="IPR006913">
    <property type="entry name" value="CENP-V/GFA"/>
</dbReference>
<dbReference type="PROSITE" id="PS51891">
    <property type="entry name" value="CENP_V_GFA"/>
    <property type="match status" value="1"/>
</dbReference>
<dbReference type="PANTHER" id="PTHR33337">
    <property type="entry name" value="GFA DOMAIN-CONTAINING PROTEIN"/>
    <property type="match status" value="1"/>
</dbReference>
<evidence type="ECO:0000313" key="6">
    <source>
        <dbReference type="EMBL" id="SDR98924.1"/>
    </source>
</evidence>
<dbReference type="Proteomes" id="UP000243904">
    <property type="component" value="Chromosome I"/>
</dbReference>
<feature type="domain" description="CENP-V/GFA" evidence="5">
    <location>
        <begin position="66"/>
        <end position="181"/>
    </location>
</feature>
<evidence type="ECO:0000259" key="5">
    <source>
        <dbReference type="PROSITE" id="PS51891"/>
    </source>
</evidence>
<dbReference type="RefSeq" id="WP_433994375.1">
    <property type="nucleotide sequence ID" value="NZ_LT629750.1"/>
</dbReference>
<evidence type="ECO:0000313" key="7">
    <source>
        <dbReference type="Proteomes" id="UP000243904"/>
    </source>
</evidence>
<organism evidence="6 7">
    <name type="scientific">Bradyrhizobium canariense</name>
    <dbReference type="NCBI Taxonomy" id="255045"/>
    <lineage>
        <taxon>Bacteria</taxon>
        <taxon>Pseudomonadati</taxon>
        <taxon>Pseudomonadota</taxon>
        <taxon>Alphaproteobacteria</taxon>
        <taxon>Hyphomicrobiales</taxon>
        <taxon>Nitrobacteraceae</taxon>
        <taxon>Bradyrhizobium</taxon>
    </lineage>
</organism>
<comment type="similarity">
    <text evidence="1">Belongs to the Gfa family.</text>
</comment>
<evidence type="ECO:0000256" key="4">
    <source>
        <dbReference type="ARBA" id="ARBA00023239"/>
    </source>
</evidence>
<dbReference type="InterPro" id="IPR011057">
    <property type="entry name" value="Mss4-like_sf"/>
</dbReference>
<dbReference type="PANTHER" id="PTHR33337:SF40">
    <property type="entry name" value="CENP-V_GFA DOMAIN-CONTAINING PROTEIN-RELATED"/>
    <property type="match status" value="1"/>
</dbReference>
<proteinExistence type="inferred from homology"/>
<evidence type="ECO:0000256" key="1">
    <source>
        <dbReference type="ARBA" id="ARBA00005495"/>
    </source>
</evidence>
<dbReference type="SUPFAM" id="SSF51316">
    <property type="entry name" value="Mss4-like"/>
    <property type="match status" value="1"/>
</dbReference>
<dbReference type="EMBL" id="LT629750">
    <property type="protein sequence ID" value="SDR98924.1"/>
    <property type="molecule type" value="Genomic_DNA"/>
</dbReference>
<dbReference type="AlphaFoldDB" id="A0A1H1NIW0"/>
<evidence type="ECO:0000256" key="2">
    <source>
        <dbReference type="ARBA" id="ARBA00022723"/>
    </source>
</evidence>
<dbReference type="Gene3D" id="3.90.1590.10">
    <property type="entry name" value="glutathione-dependent formaldehyde- activating enzyme (gfa)"/>
    <property type="match status" value="1"/>
</dbReference>
<dbReference type="GO" id="GO:0016846">
    <property type="term" value="F:carbon-sulfur lyase activity"/>
    <property type="evidence" value="ECO:0007669"/>
    <property type="project" value="InterPro"/>
</dbReference>
<keyword evidence="4" id="KW-0456">Lyase</keyword>
<protein>
    <submittedName>
        <fullName evidence="6">Uncharacterized conserved protein</fullName>
    </submittedName>
</protein>
<accession>A0A1H1NIW0</accession>
<dbReference type="GO" id="GO:0046872">
    <property type="term" value="F:metal ion binding"/>
    <property type="evidence" value="ECO:0007669"/>
    <property type="project" value="UniProtKB-KW"/>
</dbReference>
<evidence type="ECO:0000256" key="3">
    <source>
        <dbReference type="ARBA" id="ARBA00022833"/>
    </source>
</evidence>
<keyword evidence="3" id="KW-0862">Zinc</keyword>
<reference evidence="7" key="1">
    <citation type="submission" date="2016-10" db="EMBL/GenBank/DDBJ databases">
        <authorList>
            <person name="Varghese N."/>
            <person name="Submissions S."/>
        </authorList>
    </citation>
    <scope>NUCLEOTIDE SEQUENCE [LARGE SCALE GENOMIC DNA]</scope>
    <source>
        <strain evidence="7">GAS369</strain>
    </source>
</reference>
<sequence length="207" mass="22950">MRLTRNGSRGQPNADWRELNDGQILSGEFVISGRDTPHFRCSAHDVFDIYAIDYSPIRELFLGGAVRGSCLCGEVEFQLIGNPTKIYQCHCSLCRKQGGSSSNSAILAEGNNFRWISGQEKISSYVKPTGFRSDFCSRCGSPVPNPLRTTSYYWVPAGLLDDNVSLEVGAHLFIGSKASWDATSSSVPQYETMPELSEFFELMHSRS</sequence>
<keyword evidence="2" id="KW-0479">Metal-binding</keyword>